<dbReference type="PANTHER" id="PTHR11070:SF30">
    <property type="entry name" value="F-BOX DNA HELICASE 1"/>
    <property type="match status" value="1"/>
</dbReference>
<evidence type="ECO:0000256" key="2">
    <source>
        <dbReference type="ARBA" id="ARBA00022801"/>
    </source>
</evidence>
<dbReference type="Proteomes" id="UP000185829">
    <property type="component" value="Unassembled WGS sequence"/>
</dbReference>
<dbReference type="PROSITE" id="PS51198">
    <property type="entry name" value="UVRD_HELICASE_ATP_BIND"/>
    <property type="match status" value="1"/>
</dbReference>
<organism evidence="7 8">
    <name type="scientific">Peribacillus simplex</name>
    <dbReference type="NCBI Taxonomy" id="1478"/>
    <lineage>
        <taxon>Bacteria</taxon>
        <taxon>Bacillati</taxon>
        <taxon>Bacillota</taxon>
        <taxon>Bacilli</taxon>
        <taxon>Bacillales</taxon>
        <taxon>Bacillaceae</taxon>
        <taxon>Peribacillus</taxon>
    </lineage>
</organism>
<dbReference type="AlphaFoldDB" id="A0A9X8WI18"/>
<comment type="caution">
    <text evidence="7">The sequence shown here is derived from an EMBL/GenBank/DDBJ whole genome shotgun (WGS) entry which is preliminary data.</text>
</comment>
<dbReference type="RefSeq" id="WP_076365331.1">
    <property type="nucleotide sequence ID" value="NZ_FTMX01000001.1"/>
</dbReference>
<name>A0A9X8WI18_9BACI</name>
<evidence type="ECO:0000256" key="3">
    <source>
        <dbReference type="ARBA" id="ARBA00022806"/>
    </source>
</evidence>
<evidence type="ECO:0000256" key="1">
    <source>
        <dbReference type="ARBA" id="ARBA00022741"/>
    </source>
</evidence>
<reference evidence="7 8" key="1">
    <citation type="submission" date="2017-01" db="EMBL/GenBank/DDBJ databases">
        <authorList>
            <person name="Varghese N."/>
            <person name="Submissions S."/>
        </authorList>
    </citation>
    <scope>NUCLEOTIDE SEQUENCE [LARGE SCALE GENOMIC DNA]</scope>
    <source>
        <strain evidence="7 8">RUG2-6</strain>
    </source>
</reference>
<dbReference type="GO" id="GO:0043138">
    <property type="term" value="F:3'-5' DNA helicase activity"/>
    <property type="evidence" value="ECO:0007669"/>
    <property type="project" value="TreeGrafter"/>
</dbReference>
<dbReference type="GO" id="GO:0003677">
    <property type="term" value="F:DNA binding"/>
    <property type="evidence" value="ECO:0007669"/>
    <property type="project" value="InterPro"/>
</dbReference>
<keyword evidence="1 5" id="KW-0547">Nucleotide-binding</keyword>
<evidence type="ECO:0000256" key="5">
    <source>
        <dbReference type="PROSITE-ProRule" id="PRU00560"/>
    </source>
</evidence>
<dbReference type="PANTHER" id="PTHR11070">
    <property type="entry name" value="UVRD / RECB / PCRA DNA HELICASE FAMILY MEMBER"/>
    <property type="match status" value="1"/>
</dbReference>
<dbReference type="InterPro" id="IPR000212">
    <property type="entry name" value="DNA_helicase_UvrD/REP"/>
</dbReference>
<evidence type="ECO:0000256" key="4">
    <source>
        <dbReference type="ARBA" id="ARBA00022840"/>
    </source>
</evidence>
<protein>
    <submittedName>
        <fullName evidence="7">UvrD/REP helicase N-terminal domain-containing protein</fullName>
    </submittedName>
</protein>
<dbReference type="SUPFAM" id="SSF52540">
    <property type="entry name" value="P-loop containing nucleoside triphosphate hydrolases"/>
    <property type="match status" value="1"/>
</dbReference>
<dbReference type="GO" id="GO:0005524">
    <property type="term" value="F:ATP binding"/>
    <property type="evidence" value="ECO:0007669"/>
    <property type="project" value="UniProtKB-UniRule"/>
</dbReference>
<dbReference type="GO" id="GO:0000724">
    <property type="term" value="P:double-strand break repair via homologous recombination"/>
    <property type="evidence" value="ECO:0007669"/>
    <property type="project" value="TreeGrafter"/>
</dbReference>
<evidence type="ECO:0000313" key="7">
    <source>
        <dbReference type="EMBL" id="SIQ28797.1"/>
    </source>
</evidence>
<gene>
    <name evidence="7" type="ORF">SAMN05878482_101844</name>
</gene>
<keyword evidence="4 5" id="KW-0067">ATP-binding</keyword>
<dbReference type="GO" id="GO:0031297">
    <property type="term" value="P:replication fork processing"/>
    <property type="evidence" value="ECO:0007669"/>
    <property type="project" value="TreeGrafter"/>
</dbReference>
<dbReference type="Pfam" id="PF00580">
    <property type="entry name" value="UvrD-helicase"/>
    <property type="match status" value="1"/>
</dbReference>
<dbReference type="Gene3D" id="3.40.50.300">
    <property type="entry name" value="P-loop containing nucleotide triphosphate hydrolases"/>
    <property type="match status" value="1"/>
</dbReference>
<dbReference type="EMBL" id="FTMX01000001">
    <property type="protein sequence ID" value="SIQ28797.1"/>
    <property type="molecule type" value="Genomic_DNA"/>
</dbReference>
<dbReference type="InterPro" id="IPR027417">
    <property type="entry name" value="P-loop_NTPase"/>
</dbReference>
<evidence type="ECO:0000313" key="8">
    <source>
        <dbReference type="Proteomes" id="UP000185829"/>
    </source>
</evidence>
<keyword evidence="2 5" id="KW-0378">Hydrolase</keyword>
<feature type="binding site" evidence="5">
    <location>
        <begin position="41"/>
        <end position="48"/>
    </location>
    <ligand>
        <name>ATP</name>
        <dbReference type="ChEBI" id="CHEBI:30616"/>
    </ligand>
</feature>
<proteinExistence type="predicted"/>
<keyword evidence="3 5" id="KW-0347">Helicase</keyword>
<feature type="domain" description="UvrD-like helicase ATP-binding" evidence="6">
    <location>
        <begin position="20"/>
        <end position="344"/>
    </location>
</feature>
<dbReference type="GO" id="GO:0016787">
    <property type="term" value="F:hydrolase activity"/>
    <property type="evidence" value="ECO:0007669"/>
    <property type="project" value="UniProtKB-UniRule"/>
</dbReference>
<sequence>MISINEGDISKVEKYFLPSGERFTDEKKQILKCMDSRDIVACPGSGKTTTLLAKLSIIEKHLPFSNNKGICVLTHTNVAIDEIKERLGEKSKKLFEYPNFFGTIQSFVNQFLTTPFYRNIFGKNIVSINDEIYNREIVRDFFLINNNIKIGLRKKYKDDSEMLYESLMNMRFNFNDDSLCDKTGKPLYKTKNPTSLALTKLKKGIMKKGILCYEDAYWLAYKYLNKCGNQLNELFSERFSFLFIDEMQDTSQFQCELLNKLFDKERVIIQRFGDPNQSIYENGEVIAWDLWNEPLRITDSKRNSEIVSKIIAPFEVAASGMRGNLQTPEIAPKIIVYEEKEIETVLPQFAKIIIDCGLNGDSKNVFKAVGRIAKINKNGKISIPSYFPTYNQKTSGNNLKKLKYLNDYLSMENIDSLDVNEVKLYKDSILSALLRILWLLGIKKDQNNYYTNKTLLKKLHLEDESLFLKFEENLYNWCLKLKRRENVKSEFIDFSNELLCRLFNIQDVSKLKVFYEETSAEEEAKNGSSNIYTHHIEEDSPLEIHINTVAGVKGETHTGTLFFETFHYTYDVGNLIDFYKGKIKEKKGVRQKAAAKNAYVAMSRPSHLLCVAAQKSSIDGHEEALLSAGWEIIQIS</sequence>
<evidence type="ECO:0000259" key="6">
    <source>
        <dbReference type="PROSITE" id="PS51198"/>
    </source>
</evidence>
<accession>A0A9X8WI18</accession>
<dbReference type="InterPro" id="IPR014016">
    <property type="entry name" value="UvrD-like_ATP-bd"/>
</dbReference>